<keyword evidence="1" id="KW-1133">Transmembrane helix</keyword>
<dbReference type="Proteomes" id="UP000254100">
    <property type="component" value="Unassembled WGS sequence"/>
</dbReference>
<reference evidence="2 3" key="1">
    <citation type="submission" date="2018-06" db="EMBL/GenBank/DDBJ databases">
        <authorList>
            <consortium name="Pathogen Informatics"/>
            <person name="Doyle S."/>
        </authorList>
    </citation>
    <scope>NUCLEOTIDE SEQUENCE [LARGE SCALE GENOMIC DNA]</scope>
    <source>
        <strain evidence="2 3">NCTC13832</strain>
    </source>
</reference>
<evidence type="ECO:0000313" key="2">
    <source>
        <dbReference type="EMBL" id="SUN02214.1"/>
    </source>
</evidence>
<dbReference type="AlphaFoldDB" id="A0A380I513"/>
<gene>
    <name evidence="2" type="primary">speta_2</name>
    <name evidence="2" type="ORF">NCTC13832_02453</name>
</gene>
<keyword evidence="1" id="KW-0812">Transmembrane</keyword>
<keyword evidence="1" id="KW-0472">Membrane</keyword>
<name>A0A380I513_9STAP</name>
<proteinExistence type="predicted"/>
<organism evidence="2 3">
    <name type="scientific">Staphylococcus microti</name>
    <dbReference type="NCBI Taxonomy" id="569857"/>
    <lineage>
        <taxon>Bacteria</taxon>
        <taxon>Bacillati</taxon>
        <taxon>Bacillota</taxon>
        <taxon>Bacilli</taxon>
        <taxon>Bacillales</taxon>
        <taxon>Staphylococcaceae</taxon>
        <taxon>Staphylococcus</taxon>
    </lineage>
</organism>
<accession>A0A380I513</accession>
<protein>
    <submittedName>
        <fullName evidence="2">Exfoliative toxin A</fullName>
    </submittedName>
</protein>
<evidence type="ECO:0000313" key="3">
    <source>
        <dbReference type="Proteomes" id="UP000254100"/>
    </source>
</evidence>
<sequence>MPLKKVPLVISGLILGLLGLGNLLKDFSLFLCAICGGLAIIVFLHLLYSMVIDFNSVKEQLKNPLVSSVFTTFLCLVF</sequence>
<feature type="transmembrane region" description="Helical" evidence="1">
    <location>
        <begin position="6"/>
        <end position="24"/>
    </location>
</feature>
<feature type="transmembrane region" description="Helical" evidence="1">
    <location>
        <begin position="29"/>
        <end position="48"/>
    </location>
</feature>
<evidence type="ECO:0000256" key="1">
    <source>
        <dbReference type="SAM" id="Phobius"/>
    </source>
</evidence>
<dbReference type="EMBL" id="UHDT01000005">
    <property type="protein sequence ID" value="SUN02214.1"/>
    <property type="molecule type" value="Genomic_DNA"/>
</dbReference>